<protein>
    <submittedName>
        <fullName evidence="2">Uncharacterized protein</fullName>
    </submittedName>
</protein>
<keyword evidence="1" id="KW-1133">Transmembrane helix</keyword>
<keyword evidence="1" id="KW-0472">Membrane</keyword>
<dbReference type="EMBL" id="BK014649">
    <property type="protein sequence ID" value="DAD65860.1"/>
    <property type="molecule type" value="Genomic_DNA"/>
</dbReference>
<sequence>MTIINDIITIKIVITSDIIDYIKSLKNKEDEIMIMITQISIIMVIKIVIYHILVIIKRKIIEIKI</sequence>
<proteinExistence type="predicted"/>
<reference evidence="2" key="1">
    <citation type="journal article" date="2021" name="Proc. Natl. Acad. Sci. U.S.A.">
        <title>A Catalog of Tens of Thousands of Viruses from Human Metagenomes Reveals Hidden Associations with Chronic Diseases.</title>
        <authorList>
            <person name="Tisza M.J."/>
            <person name="Buck C.B."/>
        </authorList>
    </citation>
    <scope>NUCLEOTIDE SEQUENCE</scope>
    <source>
        <strain evidence="2">Ctt4r3</strain>
    </source>
</reference>
<accession>A0A8S5L7H4</accession>
<name>A0A8S5L7H4_9CAUD</name>
<feature type="transmembrane region" description="Helical" evidence="1">
    <location>
        <begin position="32"/>
        <end position="56"/>
    </location>
</feature>
<evidence type="ECO:0000313" key="2">
    <source>
        <dbReference type="EMBL" id="DAD65860.1"/>
    </source>
</evidence>
<keyword evidence="1" id="KW-0812">Transmembrane</keyword>
<organism evidence="2">
    <name type="scientific">CrAss-like virus sp. ctt4r3</name>
    <dbReference type="NCBI Taxonomy" id="2823619"/>
    <lineage>
        <taxon>Viruses</taxon>
        <taxon>Duplodnaviria</taxon>
        <taxon>Heunggongvirae</taxon>
        <taxon>Uroviricota</taxon>
        <taxon>Caudoviricetes</taxon>
        <taxon>Crassvirales</taxon>
    </lineage>
</organism>
<evidence type="ECO:0000256" key="1">
    <source>
        <dbReference type="SAM" id="Phobius"/>
    </source>
</evidence>